<keyword evidence="2" id="KW-0964">Secreted</keyword>
<dbReference type="EMBL" id="MLAK01000866">
    <property type="protein sequence ID" value="OHT02456.1"/>
    <property type="molecule type" value="Genomic_DNA"/>
</dbReference>
<comment type="subcellular location">
    <subcellularLocation>
        <location evidence="1">Secreted</location>
    </subcellularLocation>
</comment>
<dbReference type="CDD" id="cd00198">
    <property type="entry name" value="vWFA"/>
    <property type="match status" value="1"/>
</dbReference>
<dbReference type="GeneID" id="94842035"/>
<evidence type="ECO:0000256" key="1">
    <source>
        <dbReference type="ARBA" id="ARBA00004613"/>
    </source>
</evidence>
<dbReference type="InterPro" id="IPR052969">
    <property type="entry name" value="Thr-specific_kinase-like"/>
</dbReference>
<dbReference type="PANTHER" id="PTHR47763:SF1">
    <property type="entry name" value="DUF659 DOMAIN-CONTAINING PROTEIN"/>
    <property type="match status" value="1"/>
</dbReference>
<keyword evidence="6" id="KW-1185">Reference proteome</keyword>
<organism evidence="5 6">
    <name type="scientific">Tritrichomonas foetus</name>
    <dbReference type="NCBI Taxonomy" id="1144522"/>
    <lineage>
        <taxon>Eukaryota</taxon>
        <taxon>Metamonada</taxon>
        <taxon>Parabasalia</taxon>
        <taxon>Tritrichomonadida</taxon>
        <taxon>Tritrichomonadidae</taxon>
        <taxon>Tritrichomonas</taxon>
    </lineage>
</organism>
<dbReference type="GO" id="GO:0004674">
    <property type="term" value="F:protein serine/threonine kinase activity"/>
    <property type="evidence" value="ECO:0007669"/>
    <property type="project" value="TreeGrafter"/>
</dbReference>
<comment type="caution">
    <text evidence="5">The sequence shown here is derived from an EMBL/GenBank/DDBJ whole genome shotgun (WGS) entry which is preliminary data.</text>
</comment>
<proteinExistence type="predicted"/>
<dbReference type="Proteomes" id="UP000179807">
    <property type="component" value="Unassembled WGS sequence"/>
</dbReference>
<keyword evidence="3" id="KW-0732">Signal</keyword>
<evidence type="ECO:0000259" key="4">
    <source>
        <dbReference type="Pfam" id="PF25106"/>
    </source>
</evidence>
<dbReference type="InterPro" id="IPR056861">
    <property type="entry name" value="HMCN1-like_VWA"/>
</dbReference>
<dbReference type="InterPro" id="IPR036465">
    <property type="entry name" value="vWFA_dom_sf"/>
</dbReference>
<evidence type="ECO:0000313" key="6">
    <source>
        <dbReference type="Proteomes" id="UP000179807"/>
    </source>
</evidence>
<name>A0A1J4JVJ4_9EUKA</name>
<dbReference type="OrthoDB" id="301415at2759"/>
<dbReference type="Pfam" id="PF25106">
    <property type="entry name" value="VWA_4"/>
    <property type="match status" value="1"/>
</dbReference>
<sequence>MDSLNILIVGESSESIDIMSTLSGTRHNVFVNEVPSTIHIALIFDSFNSSYLKRMNNNTICLSFNPTLSEAIPNLYQCHFIEPKEGEIQTHQSFIIDTEIGTINNNFAQCYGALAFAGFDIKFGQNDMSNFKPLLAMSSLMSTELKKDKILGIKKNNDQDEYTVLSSENEALENFHLIIALDCTGSMGSSIENIKNSLQKIVGAIKVKFPNIIISFYAFRDFCDPQVINKTILKKDVNVILEAIQAERANGGGDEPEAHKTCLAEILDDVQQSYMKMTNVCLLITDAPPHILKISNSSEGRKENDYLLQMKSKAFYATDWVKLGQTLSDEGIQVFSFLTTENLQTLNLVSFMSAKTNGISFIIPHLPDVFEKQILSIISGLVNADEGEAQKIIEGIVMTSFEDPDGISNEDSFFDAPQKTQRINDKNQIKAAVTEKGLLMRLKPSDRGARRATITTDELVQTGKTAIKGLKSLYAYLNGSQTAFTTFEKQPFTFIGNQLKADMPSEKWLTDSNLSCICSMMNYLDAFEELLEFDEDGEDATDVLSLISVIGNFIISYPFLFELNEEGKFNMQDAWPIFLKDASTAYTMSFTSLFNIIEKNSKTSEDEDNSQIKKFRDFVTKTERSGIVPICEDKIGTYILRILDSTKWLDALVSYGLHRHIEPLPSITRATCCAFINKVAYQGFINNQVINESQKTALNKVYNTLLAMNSLGCNSMMSEFRQSFEKLTIPYNAFAPQNPFNCSSINKILNCFFQLHNEIVQCENINFLNSFFYQAIHEYISLKVPYLEKIHQEKLINMIFDEVSVNPVEFEIQNPLETKDPRLLTNFTYHELSHFKINNYAVFLFKLVWSLIRNDDKFVQPSELQLTSSLAQALVIQPRSFKFIKLQNDEKTNDNDDDVYEIDPMFAQNDPIEVLRTACFLYFKRIKSDEINSLQCKRYEFLVNENVSKLINAIRLIDMNEFQNVLLEGSKFDWMKTSLKLTMTNCKIAFRRIINEVKRLEPNAFDFYKEVLFILVIGKSEDFVWEVNRTFRDVDLIYEYIDQFLGNDEEIKNEIVQRFTRPMPNRHYHHRIYCPYQNFYTEEYARARIICNIAPNFFFEGNPDISFALNHSLIRKLSHKDGSPSDLEIYKFAESVIEELNTLKKNQSK</sequence>
<evidence type="ECO:0000256" key="3">
    <source>
        <dbReference type="ARBA" id="ARBA00022729"/>
    </source>
</evidence>
<dbReference type="AlphaFoldDB" id="A0A1J4JVJ4"/>
<evidence type="ECO:0000256" key="2">
    <source>
        <dbReference type="ARBA" id="ARBA00022525"/>
    </source>
</evidence>
<dbReference type="PANTHER" id="PTHR47763">
    <property type="entry name" value="ALPHA-PROTEIN KINASE VWKA"/>
    <property type="match status" value="1"/>
</dbReference>
<protein>
    <recommendedName>
        <fullName evidence="4">Hemicentin-1-like von Willebrand factor A domain-containing protein</fullName>
    </recommendedName>
</protein>
<feature type="domain" description="Hemicentin-1-like von Willebrand factor A" evidence="4">
    <location>
        <begin position="177"/>
        <end position="290"/>
    </location>
</feature>
<dbReference type="VEuPathDB" id="TrichDB:TRFO_30397"/>
<dbReference type="Gene3D" id="3.40.50.410">
    <property type="entry name" value="von Willebrand factor, type A domain"/>
    <property type="match status" value="1"/>
</dbReference>
<dbReference type="RefSeq" id="XP_068355592.1">
    <property type="nucleotide sequence ID" value="XM_068507331.1"/>
</dbReference>
<gene>
    <name evidence="5" type="ORF">TRFO_30397</name>
</gene>
<evidence type="ECO:0000313" key="5">
    <source>
        <dbReference type="EMBL" id="OHT02456.1"/>
    </source>
</evidence>
<accession>A0A1J4JVJ4</accession>
<dbReference type="GO" id="GO:0005737">
    <property type="term" value="C:cytoplasm"/>
    <property type="evidence" value="ECO:0007669"/>
    <property type="project" value="TreeGrafter"/>
</dbReference>
<dbReference type="SUPFAM" id="SSF53300">
    <property type="entry name" value="vWA-like"/>
    <property type="match status" value="1"/>
</dbReference>
<reference evidence="5" key="1">
    <citation type="submission" date="2016-10" db="EMBL/GenBank/DDBJ databases">
        <authorList>
            <person name="Benchimol M."/>
            <person name="Almeida L.G."/>
            <person name="Vasconcelos A.T."/>
            <person name="Perreira-Neves A."/>
            <person name="Rosa I.A."/>
            <person name="Tasca T."/>
            <person name="Bogo M.R."/>
            <person name="de Souza W."/>
        </authorList>
    </citation>
    <scope>NUCLEOTIDE SEQUENCE [LARGE SCALE GENOMIC DNA]</scope>
    <source>
        <strain evidence="5">K</strain>
    </source>
</reference>